<name>G4YN15_PHYSP</name>
<keyword evidence="2" id="KW-1185">Reference proteome</keyword>
<dbReference type="GeneID" id="20653564"/>
<sequence>MLNFVPMDLKTYCQKADTNFRRATPSAVNFFVVGTKWQRFVNGSTTAQMESTFRFVRGSSVMKSIEIDLHRSSGTLSGSSKPGGFVNRCLFRRHGSQSAM</sequence>
<dbReference type="EMBL" id="JH159151">
    <property type="protein sequence ID" value="EGZ29810.1"/>
    <property type="molecule type" value="Genomic_DNA"/>
</dbReference>
<dbReference type="AlphaFoldDB" id="G4YN15"/>
<gene>
    <name evidence="1" type="ORF">PHYSODRAFT_467445</name>
</gene>
<accession>G4YN15</accession>
<protein>
    <submittedName>
        <fullName evidence="1">Uncharacterized protein</fullName>
    </submittedName>
</protein>
<evidence type="ECO:0000313" key="2">
    <source>
        <dbReference type="Proteomes" id="UP000002640"/>
    </source>
</evidence>
<reference evidence="1 2" key="1">
    <citation type="journal article" date="2006" name="Science">
        <title>Phytophthora genome sequences uncover evolutionary origins and mechanisms of pathogenesis.</title>
        <authorList>
            <person name="Tyler B.M."/>
            <person name="Tripathy S."/>
            <person name="Zhang X."/>
            <person name="Dehal P."/>
            <person name="Jiang R.H."/>
            <person name="Aerts A."/>
            <person name="Arredondo F.D."/>
            <person name="Baxter L."/>
            <person name="Bensasson D."/>
            <person name="Beynon J.L."/>
            <person name="Chapman J."/>
            <person name="Damasceno C.M."/>
            <person name="Dorrance A.E."/>
            <person name="Dou D."/>
            <person name="Dickerman A.W."/>
            <person name="Dubchak I.L."/>
            <person name="Garbelotto M."/>
            <person name="Gijzen M."/>
            <person name="Gordon S.G."/>
            <person name="Govers F."/>
            <person name="Grunwald N.J."/>
            <person name="Huang W."/>
            <person name="Ivors K.L."/>
            <person name="Jones R.W."/>
            <person name="Kamoun S."/>
            <person name="Krampis K."/>
            <person name="Lamour K.H."/>
            <person name="Lee M.K."/>
            <person name="McDonald W.H."/>
            <person name="Medina M."/>
            <person name="Meijer H.J."/>
            <person name="Nordberg E.K."/>
            <person name="Maclean D.J."/>
            <person name="Ospina-Giraldo M.D."/>
            <person name="Morris P.F."/>
            <person name="Phuntumart V."/>
            <person name="Putnam N.H."/>
            <person name="Rash S."/>
            <person name="Rose J.K."/>
            <person name="Sakihama Y."/>
            <person name="Salamov A.A."/>
            <person name="Savidor A."/>
            <person name="Scheuring C.F."/>
            <person name="Smith B.M."/>
            <person name="Sobral B.W."/>
            <person name="Terry A."/>
            <person name="Torto-Alalibo T.A."/>
            <person name="Win J."/>
            <person name="Xu Z."/>
            <person name="Zhang H."/>
            <person name="Grigoriev I.V."/>
            <person name="Rokhsar D.S."/>
            <person name="Boore J.L."/>
        </authorList>
    </citation>
    <scope>NUCLEOTIDE SEQUENCE [LARGE SCALE GENOMIC DNA]</scope>
    <source>
        <strain evidence="1 2">P6497</strain>
    </source>
</reference>
<evidence type="ECO:0000313" key="1">
    <source>
        <dbReference type="EMBL" id="EGZ29810.1"/>
    </source>
</evidence>
<dbReference type="Proteomes" id="UP000002640">
    <property type="component" value="Unassembled WGS sequence"/>
</dbReference>
<dbReference type="RefSeq" id="XP_009517085.1">
    <property type="nucleotide sequence ID" value="XM_009518790.1"/>
</dbReference>
<proteinExistence type="predicted"/>
<organism evidence="1 2">
    <name type="scientific">Phytophthora sojae (strain P6497)</name>
    <name type="common">Soybean stem and root rot agent</name>
    <name type="synonym">Phytophthora megasperma f. sp. glycines</name>
    <dbReference type="NCBI Taxonomy" id="1094619"/>
    <lineage>
        <taxon>Eukaryota</taxon>
        <taxon>Sar</taxon>
        <taxon>Stramenopiles</taxon>
        <taxon>Oomycota</taxon>
        <taxon>Peronosporomycetes</taxon>
        <taxon>Peronosporales</taxon>
        <taxon>Peronosporaceae</taxon>
        <taxon>Phytophthora</taxon>
    </lineage>
</organism>
<dbReference type="InParanoid" id="G4YN15"/>
<dbReference type="KEGG" id="psoj:PHYSODRAFT_467445"/>